<evidence type="ECO:0000313" key="1">
    <source>
        <dbReference type="EMBL" id="MBL1080081.1"/>
    </source>
</evidence>
<dbReference type="EMBL" id="JAERRJ010000024">
    <property type="protein sequence ID" value="MBL1080081.1"/>
    <property type="molecule type" value="Genomic_DNA"/>
</dbReference>
<sequence length="192" mass="20444">MAPDPARRAGVWCKPVSHSGSRAPLWWLLGCHGGAGVSTLAHQLAPAGDCQREWPAVLGDESPFVVLVARETIPGLERAHDLLRQYHCGQAGPGRVLLLGLITVAAQPGSMPAPVRRYRNVISDLIPDGGGLWRLGWDRTANLTSLGELPVWTPGDHPPAKGRDRLEAVRELGEQLLAAITALLGGPHSPTP</sequence>
<reference evidence="1 2" key="1">
    <citation type="submission" date="2021-01" db="EMBL/GenBank/DDBJ databases">
        <title>WGS of actinomycetes isolated from Thailand.</title>
        <authorList>
            <person name="Thawai C."/>
        </authorList>
    </citation>
    <scope>NUCLEOTIDE SEQUENCE [LARGE SCALE GENOMIC DNA]</scope>
    <source>
        <strain evidence="1 2">LPG 2</strain>
    </source>
</reference>
<name>A0ABS1MHP5_9NOCA</name>
<evidence type="ECO:0008006" key="3">
    <source>
        <dbReference type="Google" id="ProtNLM"/>
    </source>
</evidence>
<accession>A0ABS1MHP5</accession>
<protein>
    <recommendedName>
        <fullName evidence="3">SGNH/GDSL hydrolase family protein</fullName>
    </recommendedName>
</protein>
<proteinExistence type="predicted"/>
<dbReference type="Proteomes" id="UP000602198">
    <property type="component" value="Unassembled WGS sequence"/>
</dbReference>
<keyword evidence="2" id="KW-1185">Reference proteome</keyword>
<organism evidence="1 2">
    <name type="scientific">Nocardia acididurans</name>
    <dbReference type="NCBI Taxonomy" id="2802282"/>
    <lineage>
        <taxon>Bacteria</taxon>
        <taxon>Bacillati</taxon>
        <taxon>Actinomycetota</taxon>
        <taxon>Actinomycetes</taxon>
        <taxon>Mycobacteriales</taxon>
        <taxon>Nocardiaceae</taxon>
        <taxon>Nocardia</taxon>
    </lineage>
</organism>
<gene>
    <name evidence="1" type="ORF">JK358_37360</name>
</gene>
<evidence type="ECO:0000313" key="2">
    <source>
        <dbReference type="Proteomes" id="UP000602198"/>
    </source>
</evidence>
<comment type="caution">
    <text evidence="1">The sequence shown here is derived from an EMBL/GenBank/DDBJ whole genome shotgun (WGS) entry which is preliminary data.</text>
</comment>